<evidence type="ECO:0000256" key="1">
    <source>
        <dbReference type="ARBA" id="ARBA00004651"/>
    </source>
</evidence>
<keyword evidence="10" id="KW-1185">Reference proteome</keyword>
<proteinExistence type="predicted"/>
<feature type="transmembrane region" description="Helical" evidence="7">
    <location>
        <begin position="403"/>
        <end position="423"/>
    </location>
</feature>
<dbReference type="EMBL" id="BNBT01000043">
    <property type="protein sequence ID" value="GHE61354.1"/>
    <property type="molecule type" value="Genomic_DNA"/>
</dbReference>
<evidence type="ECO:0000256" key="6">
    <source>
        <dbReference type="SAM" id="MobiDB-lite"/>
    </source>
</evidence>
<dbReference type="PANTHER" id="PTHR30287">
    <property type="entry name" value="MEMBRANE COMPONENT OF PREDICTED ABC SUPERFAMILY METABOLITE UPTAKE TRANSPORTER"/>
    <property type="match status" value="1"/>
</dbReference>
<feature type="transmembrane region" description="Helical" evidence="7">
    <location>
        <begin position="355"/>
        <end position="376"/>
    </location>
</feature>
<feature type="transmembrane region" description="Helical" evidence="7">
    <location>
        <begin position="313"/>
        <end position="335"/>
    </location>
</feature>
<name>A0A918ZMQ7_9ACTN</name>
<evidence type="ECO:0000256" key="4">
    <source>
        <dbReference type="ARBA" id="ARBA00022989"/>
    </source>
</evidence>
<evidence type="ECO:0000256" key="2">
    <source>
        <dbReference type="ARBA" id="ARBA00022475"/>
    </source>
</evidence>
<comment type="subcellular location">
    <subcellularLocation>
        <location evidence="1">Cell membrane</location>
        <topology evidence="1">Multi-pass membrane protein</topology>
    </subcellularLocation>
</comment>
<feature type="transmembrane region" description="Helical" evidence="7">
    <location>
        <begin position="768"/>
        <end position="793"/>
    </location>
</feature>
<keyword evidence="3 7" id="KW-0812">Transmembrane</keyword>
<dbReference type="Proteomes" id="UP000608024">
    <property type="component" value="Unassembled WGS sequence"/>
</dbReference>
<organism evidence="9 10">
    <name type="scientific">Streptomyces longispororuber</name>
    <dbReference type="NCBI Taxonomy" id="68230"/>
    <lineage>
        <taxon>Bacteria</taxon>
        <taxon>Bacillati</taxon>
        <taxon>Actinomycetota</taxon>
        <taxon>Actinomycetes</taxon>
        <taxon>Kitasatosporales</taxon>
        <taxon>Streptomycetaceae</taxon>
        <taxon>Streptomyces</taxon>
    </lineage>
</organism>
<accession>A0A918ZMQ7</accession>
<keyword evidence="4 7" id="KW-1133">Transmembrane helix</keyword>
<evidence type="ECO:0000256" key="3">
    <source>
        <dbReference type="ARBA" id="ARBA00022692"/>
    </source>
</evidence>
<evidence type="ECO:0000256" key="7">
    <source>
        <dbReference type="SAM" id="Phobius"/>
    </source>
</evidence>
<reference evidence="9" key="1">
    <citation type="journal article" date="2014" name="Int. J. Syst. Evol. Microbiol.">
        <title>Complete genome sequence of Corynebacterium casei LMG S-19264T (=DSM 44701T), isolated from a smear-ripened cheese.</title>
        <authorList>
            <consortium name="US DOE Joint Genome Institute (JGI-PGF)"/>
            <person name="Walter F."/>
            <person name="Albersmeier A."/>
            <person name="Kalinowski J."/>
            <person name="Ruckert C."/>
        </authorList>
    </citation>
    <scope>NUCLEOTIDE SEQUENCE</scope>
    <source>
        <strain evidence="9">JCM 4784</strain>
    </source>
</reference>
<evidence type="ECO:0000259" key="8">
    <source>
        <dbReference type="Pfam" id="PF02687"/>
    </source>
</evidence>
<dbReference type="GO" id="GO:0005886">
    <property type="term" value="C:plasma membrane"/>
    <property type="evidence" value="ECO:0007669"/>
    <property type="project" value="UniProtKB-SubCell"/>
</dbReference>
<gene>
    <name evidence="9" type="ORF">GCM10018785_33010</name>
</gene>
<feature type="transmembrane region" description="Helical" evidence="7">
    <location>
        <begin position="429"/>
        <end position="451"/>
    </location>
</feature>
<comment type="caution">
    <text evidence="9">The sequence shown here is derived from an EMBL/GenBank/DDBJ whole genome shotgun (WGS) entry which is preliminary data.</text>
</comment>
<evidence type="ECO:0000313" key="10">
    <source>
        <dbReference type="Proteomes" id="UP000608024"/>
    </source>
</evidence>
<sequence>MIRIALRTLRHHKAGFLASFVALFFGAAIVVGCGGLLQSALKSEAQPQRLAAVPIVVSADQRYLGTQSEEPFVERVPLDAALATRLKSLPGVRATVTDVSFPAALATDGGKRAGARVTGHGWSSAALTPYEITKGAAPAGPGQLVLDERLARRAGLAPGDRTRLLVRGGTQEFRVTGLASADGASGSVFLTDTEAAELTGRPGKADVIGVFPRPGTDPGQVAAAVEKAVDTPSVTVLTGAERGRAEDPEIVSGGDDLVSLAAAFGGLAAMVTVFVVASTLGLAIQQRQREMALLRAIGTTPGQLRRLILGETVLLTLLATALACACGPLFGRWLLDGFASAGVVPDTMEFHAGSLPLVAGAATALVTAVGAAFIAARGPARTRPTEALAEAAVERRWFSWPRLVLALVCLGGGTALAVVTAGMDGPKAAGAATPAAMVWTAGFGLLGPVLARGITAGLSRPMGALSGLAGRLATLNAKARTARFAGAVMPVMLATGLAIALIYMQTTNSRGAERAFDDSLRADLAVTSDAGGLPLDMVDTVKKQPGVAAASAQVSSRGYVEPAGGMDPGADGGEGAADPPEMALAGVTPEGIGRTTAFRATQGSLDALRGETVALPTRYTDGHKIGDKVPMRLGDGSRVSLELVATVKGERGYETALLPAALLARHTDSGLVPSIMVTAEPGTDRARLAATLTGLSERQPGLRVTSRDTLAAAQAEQDDTQAWMAYLVLGVVVGYAIIALVNTQALATTERRREFMLQRLIGATRRQVMQMMAMEAALVSVAGIVLGSLVAALTLVPLSMSVLGTATPEGSPWIFVTVVGAAFALTLATTLVSAVTVLRNRPVEAVGVRE</sequence>
<feature type="transmembrane region" description="Helical" evidence="7">
    <location>
        <begin position="257"/>
        <end position="284"/>
    </location>
</feature>
<dbReference type="InterPro" id="IPR003838">
    <property type="entry name" value="ABC3_permease_C"/>
</dbReference>
<feature type="transmembrane region" description="Helical" evidence="7">
    <location>
        <begin position="484"/>
        <end position="504"/>
    </location>
</feature>
<keyword evidence="2" id="KW-1003">Cell membrane</keyword>
<dbReference type="RefSeq" id="WP_190136704.1">
    <property type="nucleotide sequence ID" value="NZ_BNBT01000043.1"/>
</dbReference>
<dbReference type="PANTHER" id="PTHR30287:SF1">
    <property type="entry name" value="INNER MEMBRANE PROTEIN"/>
    <property type="match status" value="1"/>
</dbReference>
<evidence type="ECO:0000313" key="9">
    <source>
        <dbReference type="EMBL" id="GHE61354.1"/>
    </source>
</evidence>
<feature type="domain" description="ABC3 transporter permease C-terminal" evidence="8">
    <location>
        <begin position="727"/>
        <end position="839"/>
    </location>
</feature>
<dbReference type="Pfam" id="PF02687">
    <property type="entry name" value="FtsX"/>
    <property type="match status" value="2"/>
</dbReference>
<dbReference type="InterPro" id="IPR038766">
    <property type="entry name" value="Membrane_comp_ABC_pdt"/>
</dbReference>
<feature type="transmembrane region" description="Helical" evidence="7">
    <location>
        <begin position="813"/>
        <end position="838"/>
    </location>
</feature>
<protein>
    <submittedName>
        <fullName evidence="9">ABC transporter permease</fullName>
    </submittedName>
</protein>
<keyword evidence="5 7" id="KW-0472">Membrane</keyword>
<feature type="compositionally biased region" description="Gly residues" evidence="6">
    <location>
        <begin position="566"/>
        <end position="575"/>
    </location>
</feature>
<feature type="region of interest" description="Disordered" evidence="6">
    <location>
        <begin position="559"/>
        <end position="579"/>
    </location>
</feature>
<feature type="transmembrane region" description="Helical" evidence="7">
    <location>
        <begin position="723"/>
        <end position="747"/>
    </location>
</feature>
<dbReference type="AlphaFoldDB" id="A0A918ZMQ7"/>
<reference evidence="9" key="2">
    <citation type="submission" date="2020-09" db="EMBL/GenBank/DDBJ databases">
        <authorList>
            <person name="Sun Q."/>
            <person name="Ohkuma M."/>
        </authorList>
    </citation>
    <scope>NUCLEOTIDE SEQUENCE</scope>
    <source>
        <strain evidence="9">JCM 4784</strain>
    </source>
</reference>
<evidence type="ECO:0000256" key="5">
    <source>
        <dbReference type="ARBA" id="ARBA00023136"/>
    </source>
</evidence>
<feature type="domain" description="ABC3 transporter permease C-terminal" evidence="8">
    <location>
        <begin position="263"/>
        <end position="380"/>
    </location>
</feature>
<dbReference type="PROSITE" id="PS51257">
    <property type="entry name" value="PROKAR_LIPOPROTEIN"/>
    <property type="match status" value="1"/>
</dbReference>